<dbReference type="EMBL" id="FOPM01000015">
    <property type="protein sequence ID" value="SFG89014.1"/>
    <property type="molecule type" value="Genomic_DNA"/>
</dbReference>
<keyword evidence="2" id="KW-0805">Transcription regulation</keyword>
<dbReference type="PROSITE" id="PS50931">
    <property type="entry name" value="HTH_LYSR"/>
    <property type="match status" value="1"/>
</dbReference>
<evidence type="ECO:0000313" key="7">
    <source>
        <dbReference type="Proteomes" id="UP000199229"/>
    </source>
</evidence>
<proteinExistence type="inferred from homology"/>
<dbReference type="GO" id="GO:0003700">
    <property type="term" value="F:DNA-binding transcription factor activity"/>
    <property type="evidence" value="ECO:0007669"/>
    <property type="project" value="InterPro"/>
</dbReference>
<accession>A0A1I2VI74</accession>
<dbReference type="GO" id="GO:0003677">
    <property type="term" value="F:DNA binding"/>
    <property type="evidence" value="ECO:0007669"/>
    <property type="project" value="UniProtKB-KW"/>
</dbReference>
<dbReference type="FunFam" id="1.10.10.10:FF:000001">
    <property type="entry name" value="LysR family transcriptional regulator"/>
    <property type="match status" value="1"/>
</dbReference>
<evidence type="ECO:0000256" key="4">
    <source>
        <dbReference type="ARBA" id="ARBA00023163"/>
    </source>
</evidence>
<evidence type="ECO:0000256" key="3">
    <source>
        <dbReference type="ARBA" id="ARBA00023125"/>
    </source>
</evidence>
<keyword evidence="3 6" id="KW-0238">DNA-binding</keyword>
<evidence type="ECO:0000313" key="6">
    <source>
        <dbReference type="EMBL" id="SFG89014.1"/>
    </source>
</evidence>
<name>A0A1I2VI74_9HYPH</name>
<dbReference type="SUPFAM" id="SSF46785">
    <property type="entry name" value="Winged helix' DNA-binding domain"/>
    <property type="match status" value="1"/>
</dbReference>
<keyword evidence="4" id="KW-0804">Transcription</keyword>
<dbReference type="Proteomes" id="UP000199229">
    <property type="component" value="Unassembled WGS sequence"/>
</dbReference>
<dbReference type="SUPFAM" id="SSF53850">
    <property type="entry name" value="Periplasmic binding protein-like II"/>
    <property type="match status" value="1"/>
</dbReference>
<protein>
    <submittedName>
        <fullName evidence="6">DNA-binding transcriptional regulator, LysR family</fullName>
    </submittedName>
</protein>
<feature type="domain" description="HTH lysR-type" evidence="5">
    <location>
        <begin position="13"/>
        <end position="67"/>
    </location>
</feature>
<dbReference type="AlphaFoldDB" id="A0A1I2VI74"/>
<organism evidence="6 7">
    <name type="scientific">Methylobacterium gossipiicola</name>
    <dbReference type="NCBI Taxonomy" id="582675"/>
    <lineage>
        <taxon>Bacteria</taxon>
        <taxon>Pseudomonadati</taxon>
        <taxon>Pseudomonadota</taxon>
        <taxon>Alphaproteobacteria</taxon>
        <taxon>Hyphomicrobiales</taxon>
        <taxon>Methylobacteriaceae</taxon>
        <taxon>Methylobacterium</taxon>
    </lineage>
</organism>
<dbReference type="Pfam" id="PF00126">
    <property type="entry name" value="HTH_1"/>
    <property type="match status" value="1"/>
</dbReference>
<dbReference type="GO" id="GO:0005829">
    <property type="term" value="C:cytosol"/>
    <property type="evidence" value="ECO:0007669"/>
    <property type="project" value="TreeGrafter"/>
</dbReference>
<dbReference type="Gene3D" id="3.40.190.10">
    <property type="entry name" value="Periplasmic binding protein-like II"/>
    <property type="match status" value="2"/>
</dbReference>
<dbReference type="InterPro" id="IPR005119">
    <property type="entry name" value="LysR_subst-bd"/>
</dbReference>
<evidence type="ECO:0000256" key="2">
    <source>
        <dbReference type="ARBA" id="ARBA00023015"/>
    </source>
</evidence>
<evidence type="ECO:0000256" key="1">
    <source>
        <dbReference type="ARBA" id="ARBA00009437"/>
    </source>
</evidence>
<dbReference type="PANTHER" id="PTHR30419:SF2">
    <property type="entry name" value="LYSR FAMILY TRANSCRIPTIONAL REGULATOR"/>
    <property type="match status" value="1"/>
</dbReference>
<comment type="similarity">
    <text evidence="1">Belongs to the LysR transcriptional regulatory family.</text>
</comment>
<dbReference type="InterPro" id="IPR000847">
    <property type="entry name" value="LysR_HTH_N"/>
</dbReference>
<dbReference type="STRING" id="582675.SAMN05192565_11558"/>
<gene>
    <name evidence="6" type="ORF">SAMN05192565_11558</name>
</gene>
<evidence type="ECO:0000259" key="5">
    <source>
        <dbReference type="PROSITE" id="PS50931"/>
    </source>
</evidence>
<dbReference type="Pfam" id="PF03466">
    <property type="entry name" value="LysR_substrate"/>
    <property type="match status" value="1"/>
</dbReference>
<dbReference type="PANTHER" id="PTHR30419">
    <property type="entry name" value="HTH-TYPE TRANSCRIPTIONAL REGULATOR YBHD"/>
    <property type="match status" value="1"/>
</dbReference>
<dbReference type="InterPro" id="IPR036388">
    <property type="entry name" value="WH-like_DNA-bd_sf"/>
</dbReference>
<reference evidence="7" key="1">
    <citation type="submission" date="2016-10" db="EMBL/GenBank/DDBJ databases">
        <authorList>
            <person name="Varghese N."/>
            <person name="Submissions S."/>
        </authorList>
    </citation>
    <scope>NUCLEOTIDE SEQUENCE [LARGE SCALE GENOMIC DNA]</scope>
    <source>
        <strain evidence="7">Gh-105</strain>
    </source>
</reference>
<dbReference type="Gene3D" id="1.10.10.10">
    <property type="entry name" value="Winged helix-like DNA-binding domain superfamily/Winged helix DNA-binding domain"/>
    <property type="match status" value="1"/>
</dbReference>
<dbReference type="InterPro" id="IPR050950">
    <property type="entry name" value="HTH-type_LysR_regulators"/>
</dbReference>
<sequence>MMPEAATPMLHHRLLGYLDEVARSGSIRQAAKRLGVASSAVNRQILALEEAMGTPLFERLPRGLRLTAAGEVLMRHVRDTLNDHERMLAQVAALKGLTRGEVTVATMVSIAAGVLPGVIRAFRETHPHIVVKVMVLPAEAIAPALLAGEADLALAYRFPPDPRLRCIAEFEHRLGAVMAPDHPLNGRYQVRMADCLAHPLVVADRSMTLRTVLEQLVPEGASFTPVVETNSLELMKRLAQTSPHITFVNLSDVGEEIRRGVLAFTPLADAGAIIQRASLMQRARSALDGPAHLLAIRIQAEFARESTID</sequence>
<keyword evidence="7" id="KW-1185">Reference proteome</keyword>
<dbReference type="InterPro" id="IPR036390">
    <property type="entry name" value="WH_DNA-bd_sf"/>
</dbReference>